<evidence type="ECO:0000256" key="7">
    <source>
        <dbReference type="SAM" id="SignalP"/>
    </source>
</evidence>
<evidence type="ECO:0000256" key="3">
    <source>
        <dbReference type="ARBA" id="ARBA00022729"/>
    </source>
</evidence>
<dbReference type="EC" id="5.2.1.8" evidence="2"/>
<evidence type="ECO:0000256" key="6">
    <source>
        <dbReference type="SAM" id="MobiDB-lite"/>
    </source>
</evidence>
<evidence type="ECO:0000256" key="2">
    <source>
        <dbReference type="ARBA" id="ARBA00013194"/>
    </source>
</evidence>
<evidence type="ECO:0000256" key="1">
    <source>
        <dbReference type="ARBA" id="ARBA00000971"/>
    </source>
</evidence>
<protein>
    <recommendedName>
        <fullName evidence="2">peptidylprolyl isomerase</fullName>
        <ecNumber evidence="2">5.2.1.8</ecNumber>
    </recommendedName>
</protein>
<dbReference type="RefSeq" id="WP_244751388.1">
    <property type="nucleotide sequence ID" value="NZ_CP095074.1"/>
</dbReference>
<keyword evidence="5" id="KW-0413">Isomerase</keyword>
<dbReference type="PANTHER" id="PTHR47245">
    <property type="entry name" value="PEPTIDYLPROLYL ISOMERASE"/>
    <property type="match status" value="1"/>
</dbReference>
<dbReference type="EMBL" id="CP095074">
    <property type="protein sequence ID" value="UOQ91777.1"/>
    <property type="molecule type" value="Genomic_DNA"/>
</dbReference>
<dbReference type="PANTHER" id="PTHR47245:SF1">
    <property type="entry name" value="FOLDASE PROTEIN PRSA"/>
    <property type="match status" value="1"/>
</dbReference>
<evidence type="ECO:0000256" key="4">
    <source>
        <dbReference type="ARBA" id="ARBA00023110"/>
    </source>
</evidence>
<proteinExistence type="predicted"/>
<feature type="signal peptide" evidence="7">
    <location>
        <begin position="1"/>
        <end position="21"/>
    </location>
</feature>
<evidence type="ECO:0000313" key="8">
    <source>
        <dbReference type="EMBL" id="UOQ91777.1"/>
    </source>
</evidence>
<organism evidence="8 9">
    <name type="scientific">Halobacillus shinanisalinarum</name>
    <dbReference type="NCBI Taxonomy" id="2932258"/>
    <lineage>
        <taxon>Bacteria</taxon>
        <taxon>Bacillati</taxon>
        <taxon>Bacillota</taxon>
        <taxon>Bacilli</taxon>
        <taxon>Bacillales</taxon>
        <taxon>Bacillaceae</taxon>
        <taxon>Halobacillus</taxon>
    </lineage>
</organism>
<gene>
    <name evidence="8" type="ORF">MUO14_14665</name>
</gene>
<feature type="compositionally biased region" description="Basic and acidic residues" evidence="6">
    <location>
        <begin position="33"/>
        <end position="52"/>
    </location>
</feature>
<dbReference type="SUPFAM" id="SSF109998">
    <property type="entry name" value="Triger factor/SurA peptide-binding domain-like"/>
    <property type="match status" value="1"/>
</dbReference>
<reference evidence="8 9" key="1">
    <citation type="submission" date="2022-04" db="EMBL/GenBank/DDBJ databases">
        <title>Halobacillus sp. isolated from saltern.</title>
        <authorList>
            <person name="Won M."/>
            <person name="Lee C.-M."/>
            <person name="Woen H.-Y."/>
            <person name="Kwon S.-W."/>
        </authorList>
    </citation>
    <scope>NUCLEOTIDE SEQUENCE [LARGE SCALE GENOMIC DNA]</scope>
    <source>
        <strain evidence="8 9">SSTM10-2</strain>
    </source>
</reference>
<dbReference type="PROSITE" id="PS51257">
    <property type="entry name" value="PROKAR_LIPOPROTEIN"/>
    <property type="match status" value="1"/>
</dbReference>
<feature type="region of interest" description="Disordered" evidence="6">
    <location>
        <begin position="26"/>
        <end position="68"/>
    </location>
</feature>
<evidence type="ECO:0000256" key="5">
    <source>
        <dbReference type="ARBA" id="ARBA00023235"/>
    </source>
</evidence>
<feature type="chain" id="PRO_5046368051" description="peptidylprolyl isomerase" evidence="7">
    <location>
        <begin position="22"/>
        <end position="262"/>
    </location>
</feature>
<dbReference type="Gene3D" id="1.10.4030.10">
    <property type="entry name" value="Porin chaperone SurA, peptide-binding domain"/>
    <property type="match status" value="1"/>
</dbReference>
<evidence type="ECO:0000313" key="9">
    <source>
        <dbReference type="Proteomes" id="UP000831880"/>
    </source>
</evidence>
<keyword evidence="9" id="KW-1185">Reference proteome</keyword>
<keyword evidence="4" id="KW-0697">Rotamase</keyword>
<comment type="catalytic activity">
    <reaction evidence="1">
        <text>[protein]-peptidylproline (omega=180) = [protein]-peptidylproline (omega=0)</text>
        <dbReference type="Rhea" id="RHEA:16237"/>
        <dbReference type="Rhea" id="RHEA-COMP:10747"/>
        <dbReference type="Rhea" id="RHEA-COMP:10748"/>
        <dbReference type="ChEBI" id="CHEBI:83833"/>
        <dbReference type="ChEBI" id="CHEBI:83834"/>
        <dbReference type="EC" id="5.2.1.8"/>
    </reaction>
</comment>
<keyword evidence="3 7" id="KW-0732">Signal</keyword>
<name>A0ABY4GYC3_9BACI</name>
<accession>A0ABY4GYC3</accession>
<dbReference type="Proteomes" id="UP000831880">
    <property type="component" value="Chromosome"/>
</dbReference>
<dbReference type="InterPro" id="IPR050245">
    <property type="entry name" value="PrsA_foldase"/>
</dbReference>
<sequence length="262" mass="28839">MTLIKKWLLLLSLVVTASLIAACGNADESAEGNNEKQEAQKEESAKDKKGEEGAGQTKMPEPDLEGVPEVVAKVNGEEIPKEKFKTSYEGQFQRMAMQSQMSGQKVDQDKLKKQVAEGLVSQELLIQEADNRGLKASQKAIDETLNGLVKQNGLKSKEEFMSALKKQGMNEEEVMSQLKTQVKVDQLIAAEAGDVEPTDKELKAAYDQIKKQQEQMGGGAEIPSFDEMKPKLETQVKSQKEAKAAQTLVEKLRKDADVTVNL</sequence>
<dbReference type="InterPro" id="IPR027304">
    <property type="entry name" value="Trigger_fact/SurA_dom_sf"/>
</dbReference>
<dbReference type="Pfam" id="PF13624">
    <property type="entry name" value="SurA_N_3"/>
    <property type="match status" value="1"/>
</dbReference>